<dbReference type="EMBL" id="CP003273">
    <property type="protein sequence ID" value="AGL00666.1"/>
    <property type="molecule type" value="Genomic_DNA"/>
</dbReference>
<dbReference type="RefSeq" id="WP_006523681.1">
    <property type="nucleotide sequence ID" value="NC_021184.1"/>
</dbReference>
<keyword evidence="2" id="KW-1185">Reference proteome</keyword>
<dbReference type="KEGG" id="dgi:Desgi_1142"/>
<gene>
    <name evidence="1" type="ORF">Desgi_1142</name>
</gene>
<accession>R4KLZ6</accession>
<evidence type="ECO:0000313" key="2">
    <source>
        <dbReference type="Proteomes" id="UP000013520"/>
    </source>
</evidence>
<protein>
    <submittedName>
        <fullName evidence="1">Uncharacterized protein</fullName>
    </submittedName>
</protein>
<proteinExistence type="predicted"/>
<evidence type="ECO:0000313" key="1">
    <source>
        <dbReference type="EMBL" id="AGL00666.1"/>
    </source>
</evidence>
<name>R4KLZ6_9FIRM</name>
<dbReference type="Proteomes" id="UP000013520">
    <property type="component" value="Chromosome"/>
</dbReference>
<dbReference type="OrthoDB" id="384988at2"/>
<organism evidence="1 2">
    <name type="scientific">Desulfoscipio gibsoniae DSM 7213</name>
    <dbReference type="NCBI Taxonomy" id="767817"/>
    <lineage>
        <taxon>Bacteria</taxon>
        <taxon>Bacillati</taxon>
        <taxon>Bacillota</taxon>
        <taxon>Clostridia</taxon>
        <taxon>Eubacteriales</taxon>
        <taxon>Desulfallaceae</taxon>
        <taxon>Desulfoscipio</taxon>
    </lineage>
</organism>
<dbReference type="STRING" id="767817.Desgi_1142"/>
<sequence length="213" mass="24774">MRRNDLVQHPLNLAIDAINRGNQENALVFTRQIWEEGRPLHDLYGDMAGLFCTYIADKLGEEAVEDAWRFVGEQLWRPLLMYIKDNGGTKALVDIYAAFLRSHGHDFYVEQDDEKTVFVMKYCASGGRMIKEGKNDNSNRHSVNIGTTRKKYPWGFNMEGLSYYCVHTPLWMDILPREWGWDVFKSEFGRQFDELGNPVDEPCKATIYHKPRS</sequence>
<reference evidence="1 2" key="1">
    <citation type="submission" date="2012-01" db="EMBL/GenBank/DDBJ databases">
        <title>Complete sequence of Desulfotomaculum gibsoniae DSM 7213.</title>
        <authorList>
            <consortium name="US DOE Joint Genome Institute"/>
            <person name="Lucas S."/>
            <person name="Han J."/>
            <person name="Lapidus A."/>
            <person name="Cheng J.-F."/>
            <person name="Goodwin L."/>
            <person name="Pitluck S."/>
            <person name="Peters L."/>
            <person name="Ovchinnikova G."/>
            <person name="Teshima H."/>
            <person name="Detter J.C."/>
            <person name="Han C."/>
            <person name="Tapia R."/>
            <person name="Land M."/>
            <person name="Hauser L."/>
            <person name="Kyrpides N."/>
            <person name="Ivanova N."/>
            <person name="Pagani I."/>
            <person name="Parshina S."/>
            <person name="Plugge C."/>
            <person name="Muyzer G."/>
            <person name="Kuever J."/>
            <person name="Ivanova A."/>
            <person name="Nazina T."/>
            <person name="Klenk H.-P."/>
            <person name="Brambilla E."/>
            <person name="Spring S."/>
            <person name="Stams A.F."/>
            <person name="Woyke T."/>
        </authorList>
    </citation>
    <scope>NUCLEOTIDE SEQUENCE [LARGE SCALE GENOMIC DNA]</scope>
    <source>
        <strain evidence="1 2">DSM 7213</strain>
    </source>
</reference>
<dbReference type="HOGENOM" id="CLU_1292684_0_0_9"/>
<dbReference type="AlphaFoldDB" id="R4KLZ6"/>